<organism evidence="1 2">
    <name type="scientific">Frateuria aurantia (strain ATCC 33424 / DSM 6220 / KCTC 2777 / LMG 1558 / NBRC 3245 / NCIMB 13370)</name>
    <name type="common">Acetobacter aurantius</name>
    <dbReference type="NCBI Taxonomy" id="767434"/>
    <lineage>
        <taxon>Bacteria</taxon>
        <taxon>Pseudomonadati</taxon>
        <taxon>Pseudomonadota</taxon>
        <taxon>Gammaproteobacteria</taxon>
        <taxon>Lysobacterales</taxon>
        <taxon>Rhodanobacteraceae</taxon>
        <taxon>Frateuria</taxon>
    </lineage>
</organism>
<proteinExistence type="predicted"/>
<dbReference type="AlphaFoldDB" id="H8KZ74"/>
<keyword evidence="2" id="KW-1185">Reference proteome</keyword>
<gene>
    <name evidence="1" type="ordered locus">Fraau_0705</name>
</gene>
<evidence type="ECO:0000313" key="1">
    <source>
        <dbReference type="EMBL" id="AFC85178.1"/>
    </source>
</evidence>
<protein>
    <submittedName>
        <fullName evidence="1">Uncharacterized protein</fullName>
    </submittedName>
</protein>
<sequence length="56" mass="6324">MIAASRYCRSTTYVIRHTLSQLLHFVADMHLNSSDSPAGRFECSPGRASYWLHPAN</sequence>
<dbReference type="STRING" id="767434.Fraau_0705"/>
<dbReference type="HOGENOM" id="CLU_3007681_0_0_6"/>
<evidence type="ECO:0000313" key="2">
    <source>
        <dbReference type="Proteomes" id="UP000005234"/>
    </source>
</evidence>
<reference evidence="1" key="1">
    <citation type="submission" date="2012-02" db="EMBL/GenBank/DDBJ databases">
        <title>The complete genome of Frateuria aurantia DSM 6220.</title>
        <authorList>
            <consortium name="US DOE Joint Genome Institute (JGI-PGF)"/>
            <person name="Lucas S."/>
            <person name="Copeland A."/>
            <person name="Lapidus A."/>
            <person name="Glavina del Rio T."/>
            <person name="Dalin E."/>
            <person name="Tice H."/>
            <person name="Bruce D."/>
            <person name="Goodwin L."/>
            <person name="Pitluck S."/>
            <person name="Peters L."/>
            <person name="Ovchinnikova G."/>
            <person name="Teshima H."/>
            <person name="Kyrpides N."/>
            <person name="Mavromatis K."/>
            <person name="Ivanova N."/>
            <person name="Brettin T."/>
            <person name="Detter J.C."/>
            <person name="Han C."/>
            <person name="Larimer F."/>
            <person name="Land M."/>
            <person name="Hauser L."/>
            <person name="Markowitz V."/>
            <person name="Cheng J.-F."/>
            <person name="Hugenholtz P."/>
            <person name="Woyke T."/>
            <person name="Wu D."/>
            <person name="Brambilla E."/>
            <person name="Klenk H.-P."/>
            <person name="Eisen J.A."/>
        </authorList>
    </citation>
    <scope>NUCLEOTIDE SEQUENCE</scope>
    <source>
        <strain evidence="1">DSM 6220</strain>
    </source>
</reference>
<dbReference type="EMBL" id="CP003350">
    <property type="protein sequence ID" value="AFC85178.1"/>
    <property type="molecule type" value="Genomic_DNA"/>
</dbReference>
<name>H8KZ74_FRAAD</name>
<accession>H8KZ74</accession>
<dbReference type="Proteomes" id="UP000005234">
    <property type="component" value="Chromosome"/>
</dbReference>
<dbReference type="KEGG" id="fau:Fraau_0705"/>